<dbReference type="AlphaFoldDB" id="A0A7J6TN12"/>
<organism evidence="3 4">
    <name type="scientific">Perkinsus olseni</name>
    <name type="common">Perkinsus atlanticus</name>
    <dbReference type="NCBI Taxonomy" id="32597"/>
    <lineage>
        <taxon>Eukaryota</taxon>
        <taxon>Sar</taxon>
        <taxon>Alveolata</taxon>
        <taxon>Perkinsozoa</taxon>
        <taxon>Perkinsea</taxon>
        <taxon>Perkinsida</taxon>
        <taxon>Perkinsidae</taxon>
        <taxon>Perkinsus</taxon>
    </lineage>
</organism>
<feature type="compositionally biased region" description="Low complexity" evidence="2">
    <location>
        <begin position="93"/>
        <end position="124"/>
    </location>
</feature>
<evidence type="ECO:0000256" key="1">
    <source>
        <dbReference type="SAM" id="Coils"/>
    </source>
</evidence>
<dbReference type="Proteomes" id="UP000553632">
    <property type="component" value="Unassembled WGS sequence"/>
</dbReference>
<name>A0A7J6TN12_PEROL</name>
<evidence type="ECO:0000313" key="4">
    <source>
        <dbReference type="Proteomes" id="UP000553632"/>
    </source>
</evidence>
<keyword evidence="4" id="KW-1185">Reference proteome</keyword>
<sequence length="167" mass="18109">MQHARMLERYGDLTRLSLETQSRLEDSDGKIQRLLKRRSALSEQRVQIDKEVTALQRRIREMVAAAMEAAAAATGGGPTAAQPSTTESEESQETASSSSSTPPQEPEAATAAAAAPKPTHHVTANPHLNRARARLGRLAKRWQPTEDRDNKGTAISVAVKVLAVHLE</sequence>
<dbReference type="EMBL" id="JABANO010009808">
    <property type="protein sequence ID" value="KAF4746197.1"/>
    <property type="molecule type" value="Genomic_DNA"/>
</dbReference>
<feature type="coiled-coil region" evidence="1">
    <location>
        <begin position="24"/>
        <end position="51"/>
    </location>
</feature>
<evidence type="ECO:0000256" key="2">
    <source>
        <dbReference type="SAM" id="MobiDB-lite"/>
    </source>
</evidence>
<proteinExistence type="predicted"/>
<keyword evidence="1" id="KW-0175">Coiled coil</keyword>
<evidence type="ECO:0000313" key="3">
    <source>
        <dbReference type="EMBL" id="KAF4746197.1"/>
    </source>
</evidence>
<feature type="compositionally biased region" description="Low complexity" evidence="2">
    <location>
        <begin position="67"/>
        <end position="86"/>
    </location>
</feature>
<accession>A0A7J6TN12</accession>
<feature type="non-terminal residue" evidence="3">
    <location>
        <position position="1"/>
    </location>
</feature>
<gene>
    <name evidence="3" type="ORF">FOZ63_013543</name>
</gene>
<reference evidence="3 4" key="1">
    <citation type="submission" date="2020-04" db="EMBL/GenBank/DDBJ databases">
        <title>Perkinsus olseni comparative genomics.</title>
        <authorList>
            <person name="Bogema D.R."/>
        </authorList>
    </citation>
    <scope>NUCLEOTIDE SEQUENCE [LARGE SCALE GENOMIC DNA]</scope>
    <source>
        <strain evidence="3 4">ATCC PRA-207</strain>
    </source>
</reference>
<feature type="region of interest" description="Disordered" evidence="2">
    <location>
        <begin position="67"/>
        <end position="130"/>
    </location>
</feature>
<protein>
    <submittedName>
        <fullName evidence="3">Uncharacterized protein</fullName>
    </submittedName>
</protein>
<comment type="caution">
    <text evidence="3">The sequence shown here is derived from an EMBL/GenBank/DDBJ whole genome shotgun (WGS) entry which is preliminary data.</text>
</comment>